<sequence>MVLSPGFAPITPKGRSHGARPGIATIGQIEPFRAMWQDDTRGNVGGEKLNQWLERGWKISSLRFLRHESAPKVITVHKAMKVRATGSTKQATTKGAVLFLLGFGGAEMYIQGTRKSGPVWRRWFARTRPPSLPAPITCCPAGHAYADGRYRASVADHGCDRAQIPEPVRDARDCATHFPPERHVRKSVIHARWHRSKRSRR</sequence>
<evidence type="ECO:0000313" key="2">
    <source>
        <dbReference type="Proteomes" id="UP000182466"/>
    </source>
</evidence>
<reference evidence="1 2" key="1">
    <citation type="submission" date="2016-10" db="EMBL/GenBank/DDBJ databases">
        <authorList>
            <person name="de Groot N.N."/>
        </authorList>
    </citation>
    <scope>NUCLEOTIDE SEQUENCE [LARGE SCALE GENOMIC DNA]</scope>
    <source>
        <strain evidence="1 2">CGMCC 1.10959</strain>
    </source>
</reference>
<gene>
    <name evidence="1" type="ORF">SAMN05216236_14027</name>
</gene>
<name>A0A1I7E0Z4_9RHOB</name>
<protein>
    <submittedName>
        <fullName evidence="1">Uncharacterized protein</fullName>
    </submittedName>
</protein>
<proteinExistence type="predicted"/>
<organism evidence="1 2">
    <name type="scientific">Sedimentitalea nanhaiensis</name>
    <dbReference type="NCBI Taxonomy" id="999627"/>
    <lineage>
        <taxon>Bacteria</taxon>
        <taxon>Pseudomonadati</taxon>
        <taxon>Pseudomonadota</taxon>
        <taxon>Alphaproteobacteria</taxon>
        <taxon>Rhodobacterales</taxon>
        <taxon>Paracoccaceae</taxon>
        <taxon>Sedimentitalea</taxon>
    </lineage>
</organism>
<keyword evidence="2" id="KW-1185">Reference proteome</keyword>
<dbReference type="AlphaFoldDB" id="A0A1I7E0Z4"/>
<accession>A0A1I7E0Z4</accession>
<dbReference type="Proteomes" id="UP000182466">
    <property type="component" value="Unassembled WGS sequence"/>
</dbReference>
<dbReference type="EMBL" id="FPAW01000040">
    <property type="protein sequence ID" value="SFU17594.1"/>
    <property type="molecule type" value="Genomic_DNA"/>
</dbReference>
<dbReference type="STRING" id="999627.SAMN05216236_14027"/>
<evidence type="ECO:0000313" key="1">
    <source>
        <dbReference type="EMBL" id="SFU17594.1"/>
    </source>
</evidence>